<dbReference type="AlphaFoldDB" id="A0A148KN50"/>
<dbReference type="STRING" id="1799789.AX660_19355"/>
<evidence type="ECO:0000256" key="1">
    <source>
        <dbReference type="SAM" id="SignalP"/>
    </source>
</evidence>
<organism evidence="2 3">
    <name type="scientific">Paraglaciecola hydrolytica</name>
    <dbReference type="NCBI Taxonomy" id="1799789"/>
    <lineage>
        <taxon>Bacteria</taxon>
        <taxon>Pseudomonadati</taxon>
        <taxon>Pseudomonadota</taxon>
        <taxon>Gammaproteobacteria</taxon>
        <taxon>Alteromonadales</taxon>
        <taxon>Alteromonadaceae</taxon>
        <taxon>Paraglaciecola</taxon>
    </lineage>
</organism>
<keyword evidence="1" id="KW-0732">Signal</keyword>
<dbReference type="InterPro" id="IPR019613">
    <property type="entry name" value="DUF4198"/>
</dbReference>
<reference evidence="3" key="1">
    <citation type="submission" date="2016-02" db="EMBL/GenBank/DDBJ databases">
        <authorList>
            <person name="Schultz-Johansen M."/>
            <person name="Glaring M.A."/>
            <person name="Bech P.K."/>
            <person name="Stougaard P."/>
        </authorList>
    </citation>
    <scope>NUCLEOTIDE SEQUENCE [LARGE SCALE GENOMIC DNA]</scope>
    <source>
        <strain evidence="3">S66</strain>
    </source>
</reference>
<dbReference type="EMBL" id="LSNE01000009">
    <property type="protein sequence ID" value="KXI27711.1"/>
    <property type="molecule type" value="Genomic_DNA"/>
</dbReference>
<evidence type="ECO:0000313" key="2">
    <source>
        <dbReference type="EMBL" id="KXI27711.1"/>
    </source>
</evidence>
<feature type="signal peptide" evidence="1">
    <location>
        <begin position="1"/>
        <end position="23"/>
    </location>
</feature>
<evidence type="ECO:0000313" key="3">
    <source>
        <dbReference type="Proteomes" id="UP000070299"/>
    </source>
</evidence>
<proteinExistence type="predicted"/>
<gene>
    <name evidence="2" type="ORF">AX660_19355</name>
</gene>
<sequence>MKLRLSTLILSTVLVTAPLVSHAHRAWIMPGATVLSAEKPWVTFDAAISNDIFHADHAAFRLEGLSVQAPDGAQVDLQNASVGKYRSTFDLELDAQGTYKVYTASSGLRARWVDSEGKRQSWPARGQNADSSEFTTSVPQDAKDLNVSYSSRRIETFVTAGTPSTEVFKATNEGLELVPVTHPNDLYAGETAQFTLLIDGQPAVGAEVIVLAGGMRYRNAQDEITAVSDKAGKFSITWPAAGMYWLNTSYSDSKAKAPATERQGSYTATFEVLPQ</sequence>
<feature type="chain" id="PRO_5007550292" evidence="1">
    <location>
        <begin position="24"/>
        <end position="275"/>
    </location>
</feature>
<protein>
    <submittedName>
        <fullName evidence="2">ABC transporter permease</fullName>
    </submittedName>
</protein>
<accession>A0A148KN50</accession>
<dbReference type="RefSeq" id="WP_068379067.1">
    <property type="nucleotide sequence ID" value="NZ_LSNE01000009.1"/>
</dbReference>
<dbReference type="OrthoDB" id="5943at2"/>
<dbReference type="Pfam" id="PF10670">
    <property type="entry name" value="DUF4198"/>
    <property type="match status" value="1"/>
</dbReference>
<name>A0A148KN50_9ALTE</name>
<comment type="caution">
    <text evidence="2">The sequence shown here is derived from an EMBL/GenBank/DDBJ whole genome shotgun (WGS) entry which is preliminary data.</text>
</comment>
<keyword evidence="3" id="KW-1185">Reference proteome</keyword>
<dbReference type="Proteomes" id="UP000070299">
    <property type="component" value="Unassembled WGS sequence"/>
</dbReference>